<dbReference type="CDD" id="cd06223">
    <property type="entry name" value="PRTases_typeI"/>
    <property type="match status" value="1"/>
</dbReference>
<dbReference type="SUPFAM" id="SSF53271">
    <property type="entry name" value="PRTase-like"/>
    <property type="match status" value="1"/>
</dbReference>
<evidence type="ECO:0000256" key="2">
    <source>
        <dbReference type="ARBA" id="ARBA00022679"/>
    </source>
</evidence>
<dbReference type="KEGG" id="osg:BST96_03230"/>
<evidence type="ECO:0000313" key="4">
    <source>
        <dbReference type="EMBL" id="ARN73204.1"/>
    </source>
</evidence>
<reference evidence="4 5" key="1">
    <citation type="submission" date="2016-11" db="EMBL/GenBank/DDBJ databases">
        <title>Trade-off between light-utilization and light-protection in marine flavobacteria.</title>
        <authorList>
            <person name="Kumagai Y."/>
        </authorList>
    </citation>
    <scope>NUCLEOTIDE SEQUENCE [LARGE SCALE GENOMIC DNA]</scope>
    <source>
        <strain evidence="4 5">NBRC 107125</strain>
    </source>
</reference>
<dbReference type="PANTHER" id="PTHR43363">
    <property type="entry name" value="HYPOXANTHINE PHOSPHORIBOSYLTRANSFERASE"/>
    <property type="match status" value="1"/>
</dbReference>
<dbReference type="GO" id="GO:0016757">
    <property type="term" value="F:glycosyltransferase activity"/>
    <property type="evidence" value="ECO:0007669"/>
    <property type="project" value="UniProtKB-KW"/>
</dbReference>
<evidence type="ECO:0000313" key="5">
    <source>
        <dbReference type="Proteomes" id="UP000193450"/>
    </source>
</evidence>
<dbReference type="InterPro" id="IPR000836">
    <property type="entry name" value="PRTase_dom"/>
</dbReference>
<dbReference type="PANTHER" id="PTHR43363:SF1">
    <property type="entry name" value="HYPOXANTHINE-GUANINE PHOSPHORIBOSYLTRANSFERASE"/>
    <property type="match status" value="1"/>
</dbReference>
<name>A0A1X9N7X1_9GAMM</name>
<feature type="domain" description="Phosphoribosyltransferase" evidence="3">
    <location>
        <begin position="5"/>
        <end position="157"/>
    </location>
</feature>
<evidence type="ECO:0000259" key="3">
    <source>
        <dbReference type="Pfam" id="PF00156"/>
    </source>
</evidence>
<dbReference type="InterPro" id="IPR029057">
    <property type="entry name" value="PRTase-like"/>
</dbReference>
<accession>A0A1X9N7X1</accession>
<dbReference type="AlphaFoldDB" id="A0A1X9N7X1"/>
<dbReference type="Proteomes" id="UP000193450">
    <property type="component" value="Chromosome"/>
</dbReference>
<organism evidence="4 5">
    <name type="scientific">Oceanicoccus sagamiensis</name>
    <dbReference type="NCBI Taxonomy" id="716816"/>
    <lineage>
        <taxon>Bacteria</taxon>
        <taxon>Pseudomonadati</taxon>
        <taxon>Pseudomonadota</taxon>
        <taxon>Gammaproteobacteria</taxon>
        <taxon>Cellvibrionales</taxon>
        <taxon>Spongiibacteraceae</taxon>
        <taxon>Oceanicoccus</taxon>
    </lineage>
</organism>
<keyword evidence="1 4" id="KW-0328">Glycosyltransferase</keyword>
<dbReference type="STRING" id="716816.BST96_03230"/>
<gene>
    <name evidence="4" type="ORF">BST96_03230</name>
</gene>
<dbReference type="RefSeq" id="WP_085757309.1">
    <property type="nucleotide sequence ID" value="NZ_CP019343.1"/>
</dbReference>
<keyword evidence="2 4" id="KW-0808">Transferase</keyword>
<keyword evidence="5" id="KW-1185">Reference proteome</keyword>
<dbReference type="Gene3D" id="3.40.50.2020">
    <property type="match status" value="1"/>
</dbReference>
<protein>
    <submittedName>
        <fullName evidence="4">Hypoxanthine phosphoribosyltransferase</fullName>
    </submittedName>
</protein>
<sequence>MAHKQYIDAQQLLDDSFNLALKVLDSGYQPDLIVAIWRGGTPVGIAVHELFEYMGCHCDHMSIRTSLYQGIEKRAGQVKVYGLAYITENLNADGRLLLVDDVHDTGLSVQQVVTDIKAACADNTPEIRIATPYYKPKNNQVGTVPDYFIHQTDDWLVFPHELVGLSAEEIMQNKPGVEALRKRLAVQPDNK</sequence>
<dbReference type="EMBL" id="CP019343">
    <property type="protein sequence ID" value="ARN73204.1"/>
    <property type="molecule type" value="Genomic_DNA"/>
</dbReference>
<evidence type="ECO:0000256" key="1">
    <source>
        <dbReference type="ARBA" id="ARBA00022676"/>
    </source>
</evidence>
<dbReference type="OrthoDB" id="199120at2"/>
<dbReference type="Pfam" id="PF00156">
    <property type="entry name" value="Pribosyltran"/>
    <property type="match status" value="1"/>
</dbReference>
<proteinExistence type="predicted"/>